<dbReference type="RefSeq" id="XP_043140441.1">
    <property type="nucleotide sequence ID" value="XM_043283131.1"/>
</dbReference>
<gene>
    <name evidence="1" type="ORF">ACHE_70762S</name>
</gene>
<reference evidence="1" key="1">
    <citation type="submission" date="2021-01" db="EMBL/GenBank/DDBJ databases">
        <authorList>
            <consortium name="Aspergillus chevalieri M1 genome sequencing consortium"/>
            <person name="Kazuki M."/>
            <person name="Futagami T."/>
        </authorList>
    </citation>
    <scope>NUCLEOTIDE SEQUENCE</scope>
    <source>
        <strain evidence="1">M1</strain>
    </source>
</reference>
<evidence type="ECO:0000313" key="1">
    <source>
        <dbReference type="EMBL" id="BCR91919.1"/>
    </source>
</evidence>
<name>A0A7R7VW75_ASPCH</name>
<keyword evidence="2" id="KW-1185">Reference proteome</keyword>
<organism evidence="1 2">
    <name type="scientific">Aspergillus chevalieri</name>
    <name type="common">Eurotium chevalieri</name>
    <dbReference type="NCBI Taxonomy" id="182096"/>
    <lineage>
        <taxon>Eukaryota</taxon>
        <taxon>Fungi</taxon>
        <taxon>Dikarya</taxon>
        <taxon>Ascomycota</taxon>
        <taxon>Pezizomycotina</taxon>
        <taxon>Eurotiomycetes</taxon>
        <taxon>Eurotiomycetidae</taxon>
        <taxon>Eurotiales</taxon>
        <taxon>Aspergillaceae</taxon>
        <taxon>Aspergillus</taxon>
        <taxon>Aspergillus subgen. Aspergillus</taxon>
    </lineage>
</organism>
<sequence length="63" mass="7187">MRAQSDEVSKYDRGGDLGVLRESCLEETGLPAPTPQWEVELYGPHAGLDYVRRWYADMEQEKG</sequence>
<accession>A0A7R7VW75</accession>
<dbReference type="GeneID" id="66986277"/>
<dbReference type="AlphaFoldDB" id="A0A7R7VW75"/>
<evidence type="ECO:0000313" key="2">
    <source>
        <dbReference type="Proteomes" id="UP000637239"/>
    </source>
</evidence>
<reference evidence="1" key="2">
    <citation type="submission" date="2021-02" db="EMBL/GenBank/DDBJ databases">
        <title>Aspergillus chevalieri M1 genome sequence.</title>
        <authorList>
            <person name="Kadooka C."/>
            <person name="Mori K."/>
            <person name="Futagami T."/>
        </authorList>
    </citation>
    <scope>NUCLEOTIDE SEQUENCE</scope>
    <source>
        <strain evidence="1">M1</strain>
    </source>
</reference>
<dbReference type="KEGG" id="ache:ACHE_70762S"/>
<proteinExistence type="predicted"/>
<dbReference type="EMBL" id="AP024422">
    <property type="protein sequence ID" value="BCR91919.1"/>
    <property type="molecule type" value="Genomic_DNA"/>
</dbReference>
<protein>
    <submittedName>
        <fullName evidence="1">Uncharacterized protein</fullName>
    </submittedName>
</protein>
<dbReference type="Proteomes" id="UP000637239">
    <property type="component" value="Chromosome 7"/>
</dbReference>